<protein>
    <submittedName>
        <fullName evidence="11">3-ketosteroid-9-alpha-hydroxylase</fullName>
    </submittedName>
</protein>
<dbReference type="GO" id="GO:0016491">
    <property type="term" value="F:oxidoreductase activity"/>
    <property type="evidence" value="ECO:0007669"/>
    <property type="project" value="UniProtKB-KW"/>
</dbReference>
<dbReference type="Gene3D" id="3.40.50.80">
    <property type="entry name" value="Nucleotide-binding domain of ferredoxin-NADP reductase (FNR) module"/>
    <property type="match status" value="1"/>
</dbReference>
<evidence type="ECO:0000256" key="8">
    <source>
        <dbReference type="ARBA" id="ARBA00023014"/>
    </source>
</evidence>
<reference evidence="11 12" key="1">
    <citation type="submission" date="2016-12" db="EMBL/GenBank/DDBJ databases">
        <title>The draft genome sequence of Actinophytocola sp. 11-183.</title>
        <authorList>
            <person name="Wang W."/>
            <person name="Yuan L."/>
        </authorList>
    </citation>
    <scope>NUCLEOTIDE SEQUENCE [LARGE SCALE GENOMIC DNA]</scope>
    <source>
        <strain evidence="11 12">11-183</strain>
    </source>
</reference>
<evidence type="ECO:0000256" key="3">
    <source>
        <dbReference type="ARBA" id="ARBA00022714"/>
    </source>
</evidence>
<comment type="cofactor">
    <cofactor evidence="1">
        <name>FAD</name>
        <dbReference type="ChEBI" id="CHEBI:57692"/>
    </cofactor>
</comment>
<dbReference type="OrthoDB" id="9796486at2"/>
<dbReference type="InterPro" id="IPR017938">
    <property type="entry name" value="Riboflavin_synthase-like_b-brl"/>
</dbReference>
<evidence type="ECO:0000313" key="11">
    <source>
        <dbReference type="EMBL" id="OLF18992.1"/>
    </source>
</evidence>
<dbReference type="PRINTS" id="PR00371">
    <property type="entry name" value="FPNCR"/>
</dbReference>
<evidence type="ECO:0000256" key="2">
    <source>
        <dbReference type="ARBA" id="ARBA00022630"/>
    </source>
</evidence>
<evidence type="ECO:0000259" key="10">
    <source>
        <dbReference type="PROSITE" id="PS51384"/>
    </source>
</evidence>
<dbReference type="InterPro" id="IPR039261">
    <property type="entry name" value="FNR_nucleotide-bd"/>
</dbReference>
<name>A0A1Q8CXC6_9PSEU</name>
<dbReference type="RefSeq" id="WP_075124117.1">
    <property type="nucleotide sequence ID" value="NZ_MSIE01000004.1"/>
</dbReference>
<dbReference type="SUPFAM" id="SSF52343">
    <property type="entry name" value="Ferredoxin reductase-like, C-terminal NADP-linked domain"/>
    <property type="match status" value="1"/>
</dbReference>
<dbReference type="STRING" id="1912961.BU204_03820"/>
<dbReference type="SUPFAM" id="SSF63380">
    <property type="entry name" value="Riboflavin synthase domain-like"/>
    <property type="match status" value="1"/>
</dbReference>
<keyword evidence="2" id="KW-0285">Flavoprotein</keyword>
<evidence type="ECO:0000256" key="4">
    <source>
        <dbReference type="ARBA" id="ARBA00022723"/>
    </source>
</evidence>
<dbReference type="Pfam" id="PF00111">
    <property type="entry name" value="Fer2"/>
    <property type="match status" value="1"/>
</dbReference>
<dbReference type="PANTHER" id="PTHR47354">
    <property type="entry name" value="NADH OXIDOREDUCTASE HCR"/>
    <property type="match status" value="1"/>
</dbReference>
<proteinExistence type="predicted"/>
<keyword evidence="8" id="KW-0411">Iron-sulfur</keyword>
<dbReference type="InterPro" id="IPR050415">
    <property type="entry name" value="MRET"/>
</dbReference>
<feature type="domain" description="2Fe-2S ferredoxin-type" evidence="9">
    <location>
        <begin position="267"/>
        <end position="355"/>
    </location>
</feature>
<dbReference type="GO" id="GO:0050660">
    <property type="term" value="F:flavin adenine dinucleotide binding"/>
    <property type="evidence" value="ECO:0007669"/>
    <property type="project" value="TreeGrafter"/>
</dbReference>
<keyword evidence="5" id="KW-0274">FAD</keyword>
<dbReference type="CDD" id="cd06214">
    <property type="entry name" value="PA_degradation_oxidoreductase_like"/>
    <property type="match status" value="1"/>
</dbReference>
<dbReference type="InterPro" id="IPR036010">
    <property type="entry name" value="2Fe-2S_ferredoxin-like_sf"/>
</dbReference>
<organism evidence="11 12">
    <name type="scientific">Actinophytocola xanthii</name>
    <dbReference type="NCBI Taxonomy" id="1912961"/>
    <lineage>
        <taxon>Bacteria</taxon>
        <taxon>Bacillati</taxon>
        <taxon>Actinomycetota</taxon>
        <taxon>Actinomycetes</taxon>
        <taxon>Pseudonocardiales</taxon>
        <taxon>Pseudonocardiaceae</taxon>
    </lineage>
</organism>
<dbReference type="InterPro" id="IPR012675">
    <property type="entry name" value="Beta-grasp_dom_sf"/>
</dbReference>
<feature type="domain" description="FAD-binding FR-type" evidence="10">
    <location>
        <begin position="15"/>
        <end position="121"/>
    </location>
</feature>
<sequence>MRWPPAPWWFRVPSQLSYRLRVAEVVEETADAVSLVFEVDSGLVDRFAYRPGQFLTLRIPSDRCGSVARCYSLSSSPHTDDRLQVTVKRTADGYGSNWICDEVRAGAELECLPPAGVFTPASLDEDLLLFAAGSGITPVVSIAKSALAAGRGRVALVYANRDEGSVIFAGVLAELAARHPERFVLVHWLESLQGLPTPAALAALARPYRGREAFVCGPKPFMAGVRSALSTLEVPRTRVHLERFQSLGANPFERAEPVVAGEPRKASTVSVSLDGVVHRLDWPAGTKLLDLLLDNDLDAPYSCREGACSACACRLLSGEVRMLNNDVLEEEDLADGVILACQSVPVTETVEVSYE</sequence>
<dbReference type="CDD" id="cd00207">
    <property type="entry name" value="fer2"/>
    <property type="match status" value="1"/>
</dbReference>
<keyword evidence="6" id="KW-0560">Oxidoreductase</keyword>
<dbReference type="InterPro" id="IPR008333">
    <property type="entry name" value="Cbr1-like_FAD-bd_dom"/>
</dbReference>
<keyword evidence="7" id="KW-0408">Iron</keyword>
<gene>
    <name evidence="11" type="ORF">BU204_03820</name>
</gene>
<dbReference type="PROSITE" id="PS00197">
    <property type="entry name" value="2FE2S_FER_1"/>
    <property type="match status" value="1"/>
</dbReference>
<dbReference type="PRINTS" id="PR00410">
    <property type="entry name" value="PHEHYDRXLASE"/>
</dbReference>
<dbReference type="InterPro" id="IPR001433">
    <property type="entry name" value="OxRdtase_FAD/NAD-bd"/>
</dbReference>
<dbReference type="GO" id="GO:0046872">
    <property type="term" value="F:metal ion binding"/>
    <property type="evidence" value="ECO:0007669"/>
    <property type="project" value="UniProtKB-KW"/>
</dbReference>
<dbReference type="Pfam" id="PF00175">
    <property type="entry name" value="NAD_binding_1"/>
    <property type="match status" value="1"/>
</dbReference>
<dbReference type="PROSITE" id="PS51384">
    <property type="entry name" value="FAD_FR"/>
    <property type="match status" value="1"/>
</dbReference>
<dbReference type="InterPro" id="IPR017927">
    <property type="entry name" value="FAD-bd_FR_type"/>
</dbReference>
<evidence type="ECO:0000256" key="6">
    <source>
        <dbReference type="ARBA" id="ARBA00023002"/>
    </source>
</evidence>
<evidence type="ECO:0000256" key="1">
    <source>
        <dbReference type="ARBA" id="ARBA00001974"/>
    </source>
</evidence>
<accession>A0A1Q8CXC6</accession>
<evidence type="ECO:0000259" key="9">
    <source>
        <dbReference type="PROSITE" id="PS51085"/>
    </source>
</evidence>
<dbReference type="InterPro" id="IPR006058">
    <property type="entry name" value="2Fe2S_fd_BS"/>
</dbReference>
<dbReference type="GO" id="GO:0051537">
    <property type="term" value="F:2 iron, 2 sulfur cluster binding"/>
    <property type="evidence" value="ECO:0007669"/>
    <property type="project" value="UniProtKB-KW"/>
</dbReference>
<keyword evidence="4" id="KW-0479">Metal-binding</keyword>
<dbReference type="PROSITE" id="PS51085">
    <property type="entry name" value="2FE2S_FER_2"/>
    <property type="match status" value="1"/>
</dbReference>
<dbReference type="Gene3D" id="3.10.20.30">
    <property type="match status" value="1"/>
</dbReference>
<evidence type="ECO:0000313" key="12">
    <source>
        <dbReference type="Proteomes" id="UP000185596"/>
    </source>
</evidence>
<comment type="caution">
    <text evidence="11">The sequence shown here is derived from an EMBL/GenBank/DDBJ whole genome shotgun (WGS) entry which is preliminary data.</text>
</comment>
<evidence type="ECO:0000256" key="7">
    <source>
        <dbReference type="ARBA" id="ARBA00023004"/>
    </source>
</evidence>
<dbReference type="InterPro" id="IPR001709">
    <property type="entry name" value="Flavoprot_Pyr_Nucl_cyt_Rdtase"/>
</dbReference>
<keyword evidence="12" id="KW-1185">Reference proteome</keyword>
<dbReference type="AlphaFoldDB" id="A0A1Q8CXC6"/>
<dbReference type="Pfam" id="PF00970">
    <property type="entry name" value="FAD_binding_6"/>
    <property type="match status" value="1"/>
</dbReference>
<dbReference type="PANTHER" id="PTHR47354:SF8">
    <property type="entry name" value="1,2-PHENYLACETYL-COA EPOXIDASE, SUBUNIT E"/>
    <property type="match status" value="1"/>
</dbReference>
<keyword evidence="3" id="KW-0001">2Fe-2S</keyword>
<dbReference type="Gene3D" id="2.40.30.10">
    <property type="entry name" value="Translation factors"/>
    <property type="match status" value="1"/>
</dbReference>
<evidence type="ECO:0000256" key="5">
    <source>
        <dbReference type="ARBA" id="ARBA00022827"/>
    </source>
</evidence>
<dbReference type="EMBL" id="MSIE01000004">
    <property type="protein sequence ID" value="OLF18992.1"/>
    <property type="molecule type" value="Genomic_DNA"/>
</dbReference>
<dbReference type="InterPro" id="IPR001041">
    <property type="entry name" value="2Fe-2S_ferredoxin-type"/>
</dbReference>
<dbReference type="Proteomes" id="UP000185596">
    <property type="component" value="Unassembled WGS sequence"/>
</dbReference>
<dbReference type="SUPFAM" id="SSF54292">
    <property type="entry name" value="2Fe-2S ferredoxin-like"/>
    <property type="match status" value="1"/>
</dbReference>